<evidence type="ECO:0000313" key="1">
    <source>
        <dbReference type="EMBL" id="ADZ76705.1"/>
    </source>
</evidence>
<dbReference type="KEGG" id="shg:Sph21_0115"/>
<organism evidence="1">
    <name type="scientific">Sphingobacterium sp. (strain 21)</name>
    <dbReference type="NCBI Taxonomy" id="743722"/>
    <lineage>
        <taxon>Bacteria</taxon>
        <taxon>Pseudomonadati</taxon>
        <taxon>Bacteroidota</taxon>
        <taxon>Sphingobacteriia</taxon>
        <taxon>Sphingobacteriales</taxon>
        <taxon>Sphingobacteriaceae</taxon>
        <taxon>Sphingobacterium</taxon>
    </lineage>
</organism>
<protein>
    <submittedName>
        <fullName evidence="1">Uncharacterized protein</fullName>
    </submittedName>
</protein>
<proteinExistence type="predicted"/>
<sequence>MIYILSTIVLNIFREDMAKGLLEKRNVTPEQAVKILRKKGVEVNESQAKVILDFLYILAKLTVNQYFKNK</sequence>
<name>F4CEL0_SPHS2</name>
<dbReference type="PATRIC" id="fig|743722.3.peg.124"/>
<reference evidence="1" key="1">
    <citation type="submission" date="2011-03" db="EMBL/GenBank/DDBJ databases">
        <title>Complete sequence of Sphingobacterium sp. 21.</title>
        <authorList>
            <consortium name="US DOE Joint Genome Institute"/>
            <person name="Lucas S."/>
            <person name="Copeland A."/>
            <person name="Lapidus A."/>
            <person name="Cheng J.-F."/>
            <person name="Goodwin L."/>
            <person name="Pitluck S."/>
            <person name="Davenport K."/>
            <person name="Detter J.C."/>
            <person name="Han C."/>
            <person name="Tapia R."/>
            <person name="Land M."/>
            <person name="Hauser L."/>
            <person name="Kyrpides N."/>
            <person name="Ivanova N."/>
            <person name="Ovchinnikova G."/>
            <person name="Pagani I."/>
            <person name="Siebers A.K."/>
            <person name="Allgaier M."/>
            <person name="Thelen M.P."/>
            <person name="Hugenholtz P."/>
            <person name="Woyke T."/>
        </authorList>
    </citation>
    <scope>NUCLEOTIDE SEQUENCE</scope>
    <source>
        <strain evidence="1">21</strain>
    </source>
</reference>
<dbReference type="AlphaFoldDB" id="F4CEL0"/>
<gene>
    <name evidence="1" type="ordered locus">Sph21_0115</name>
</gene>
<dbReference type="HOGENOM" id="CLU_203307_0_0_10"/>
<dbReference type="EMBL" id="CP002584">
    <property type="protein sequence ID" value="ADZ76705.1"/>
    <property type="molecule type" value="Genomic_DNA"/>
</dbReference>
<accession>F4CEL0</accession>
<dbReference type="eggNOG" id="ENOG5033J7K">
    <property type="taxonomic scope" value="Bacteria"/>
</dbReference>